<feature type="signal peptide" evidence="1">
    <location>
        <begin position="1"/>
        <end position="24"/>
    </location>
</feature>
<name>A0A1G4ESH3_BACMY</name>
<sequence>MKFRFIAIIIGILLLSACSSNSNASSNRSLKEALNTPSPVEILKNYHEAVVKKDLQIFKKLVMYREELKKVSNDELEKELTKGMENESDFIERVGGIDKIEYKEIKKEDMDEADIKRFDEKYDKNWTIIMANYGKFIEQIDTTVKPGSMLSFYFFKKVDGEYYMVSNDGGSIDQVVKRGKEDKYIQTKKD</sequence>
<evidence type="ECO:0008006" key="4">
    <source>
        <dbReference type="Google" id="ProtNLM"/>
    </source>
</evidence>
<dbReference type="AlphaFoldDB" id="A0A1G4ESH3"/>
<dbReference type="EMBL" id="FMAK01000035">
    <property type="protein sequence ID" value="SCB68912.1"/>
    <property type="molecule type" value="Genomic_DNA"/>
</dbReference>
<accession>A0A1G4ESH3</accession>
<evidence type="ECO:0000313" key="2">
    <source>
        <dbReference type="EMBL" id="SCB68912.1"/>
    </source>
</evidence>
<evidence type="ECO:0000313" key="3">
    <source>
        <dbReference type="Proteomes" id="UP000195696"/>
    </source>
</evidence>
<reference evidence="2 3" key="1">
    <citation type="submission" date="2016-08" db="EMBL/GenBank/DDBJ databases">
        <authorList>
            <person name="Seilhamer J.J."/>
        </authorList>
    </citation>
    <scope>NUCLEOTIDE SEQUENCE [LARGE SCALE GENOMIC DNA]</scope>
    <source>
        <strain evidence="2 3">SDA_GO95</strain>
    </source>
</reference>
<feature type="chain" id="PRO_5009233861" description="Lipoprotein" evidence="1">
    <location>
        <begin position="25"/>
        <end position="190"/>
    </location>
</feature>
<evidence type="ECO:0000256" key="1">
    <source>
        <dbReference type="SAM" id="SignalP"/>
    </source>
</evidence>
<dbReference type="RefSeq" id="WP_088099232.1">
    <property type="nucleotide sequence ID" value="NZ_FMAK01000035.1"/>
</dbReference>
<protein>
    <recommendedName>
        <fullName evidence="4">Lipoprotein</fullName>
    </recommendedName>
</protein>
<proteinExistence type="predicted"/>
<dbReference type="Proteomes" id="UP000195696">
    <property type="component" value="Unassembled WGS sequence"/>
</dbReference>
<gene>
    <name evidence="2" type="ORF">BWGO95_03061</name>
</gene>
<keyword evidence="1" id="KW-0732">Signal</keyword>
<organism evidence="2 3">
    <name type="scientific">Bacillus mycoides</name>
    <dbReference type="NCBI Taxonomy" id="1405"/>
    <lineage>
        <taxon>Bacteria</taxon>
        <taxon>Bacillati</taxon>
        <taxon>Bacillota</taxon>
        <taxon>Bacilli</taxon>
        <taxon>Bacillales</taxon>
        <taxon>Bacillaceae</taxon>
        <taxon>Bacillus</taxon>
        <taxon>Bacillus cereus group</taxon>
    </lineage>
</organism>
<dbReference type="PROSITE" id="PS51257">
    <property type="entry name" value="PROKAR_LIPOPROTEIN"/>
    <property type="match status" value="1"/>
</dbReference>